<accession>A0A9P4HS61</accession>
<organism evidence="3 4">
    <name type="scientific">Saccharata proteae CBS 121410</name>
    <dbReference type="NCBI Taxonomy" id="1314787"/>
    <lineage>
        <taxon>Eukaryota</taxon>
        <taxon>Fungi</taxon>
        <taxon>Dikarya</taxon>
        <taxon>Ascomycota</taxon>
        <taxon>Pezizomycotina</taxon>
        <taxon>Dothideomycetes</taxon>
        <taxon>Dothideomycetes incertae sedis</taxon>
        <taxon>Botryosphaeriales</taxon>
        <taxon>Saccharataceae</taxon>
        <taxon>Saccharata</taxon>
    </lineage>
</organism>
<dbReference type="GO" id="GO:0016787">
    <property type="term" value="F:hydrolase activity"/>
    <property type="evidence" value="ECO:0007669"/>
    <property type="project" value="UniProtKB-KW"/>
</dbReference>
<reference evidence="3" key="1">
    <citation type="journal article" date="2020" name="Stud. Mycol.">
        <title>101 Dothideomycetes genomes: a test case for predicting lifestyles and emergence of pathogens.</title>
        <authorList>
            <person name="Haridas S."/>
            <person name="Albert R."/>
            <person name="Binder M."/>
            <person name="Bloem J."/>
            <person name="Labutti K."/>
            <person name="Salamov A."/>
            <person name="Andreopoulos B."/>
            <person name="Baker S."/>
            <person name="Barry K."/>
            <person name="Bills G."/>
            <person name="Bluhm B."/>
            <person name="Cannon C."/>
            <person name="Castanera R."/>
            <person name="Culley D."/>
            <person name="Daum C."/>
            <person name="Ezra D."/>
            <person name="Gonzalez J."/>
            <person name="Henrissat B."/>
            <person name="Kuo A."/>
            <person name="Liang C."/>
            <person name="Lipzen A."/>
            <person name="Lutzoni F."/>
            <person name="Magnuson J."/>
            <person name="Mondo S."/>
            <person name="Nolan M."/>
            <person name="Ohm R."/>
            <person name="Pangilinan J."/>
            <person name="Park H.-J."/>
            <person name="Ramirez L."/>
            <person name="Alfaro M."/>
            <person name="Sun H."/>
            <person name="Tritt A."/>
            <person name="Yoshinaga Y."/>
            <person name="Zwiers L.-H."/>
            <person name="Turgeon B."/>
            <person name="Goodwin S."/>
            <person name="Spatafora J."/>
            <person name="Crous P."/>
            <person name="Grigoriev I."/>
        </authorList>
    </citation>
    <scope>NUCLEOTIDE SEQUENCE</scope>
    <source>
        <strain evidence="3">CBS 121410</strain>
    </source>
</reference>
<evidence type="ECO:0000313" key="3">
    <source>
        <dbReference type="EMBL" id="KAF2086994.1"/>
    </source>
</evidence>
<dbReference type="PANTHER" id="PTHR48081:SF8">
    <property type="entry name" value="ALPHA_BETA HYDROLASE FOLD-3 DOMAIN-CONTAINING PROTEIN-RELATED"/>
    <property type="match status" value="1"/>
</dbReference>
<keyword evidence="1" id="KW-0378">Hydrolase</keyword>
<dbReference type="PANTHER" id="PTHR48081">
    <property type="entry name" value="AB HYDROLASE SUPERFAMILY PROTEIN C4A8.06C"/>
    <property type="match status" value="1"/>
</dbReference>
<gene>
    <name evidence="3" type="ORF">K490DRAFT_43358</name>
</gene>
<dbReference type="Proteomes" id="UP000799776">
    <property type="component" value="Unassembled WGS sequence"/>
</dbReference>
<dbReference type="AlphaFoldDB" id="A0A9P4HS61"/>
<name>A0A9P4HS61_9PEZI</name>
<dbReference type="InterPro" id="IPR013094">
    <property type="entry name" value="AB_hydrolase_3"/>
</dbReference>
<evidence type="ECO:0000259" key="2">
    <source>
        <dbReference type="Pfam" id="PF07859"/>
    </source>
</evidence>
<protein>
    <recommendedName>
        <fullName evidence="2">Alpha/beta hydrolase fold-3 domain-containing protein</fullName>
    </recommendedName>
</protein>
<dbReference type="InterPro" id="IPR029058">
    <property type="entry name" value="AB_hydrolase_fold"/>
</dbReference>
<feature type="domain" description="Alpha/beta hydrolase fold-3" evidence="2">
    <location>
        <begin position="104"/>
        <end position="314"/>
    </location>
</feature>
<dbReference type="Pfam" id="PF07859">
    <property type="entry name" value="Abhydrolase_3"/>
    <property type="match status" value="1"/>
</dbReference>
<sequence length="340" mass="37378">MPLSSDLYISHAKFNPNEISKKTADLNASLTETMNDGPRWYEATHQVGAEKYRQMRWNGETALPKPVVIDSGVNFGIPSRDTGRDIPCRVFKPDGHAPVKAVYMHIHGGGWVLQSEAYQDTLLKFHADACNLAVISVGYRLAPEHPFPAGPEDCYDAAAWLCKNARANYGADLMFMGGESAGAHLTVLTALHLLRTMRNSPLKALLLHYGCYDLSFLPSVHNFRKSLVLDGPIMERYRDSFLPGKSVAECRDPAVSPFYADLTEFGRGGLPSALFTCGTEDPLIDDTVMMACKWMSSGSEAVTKLYPGAPHGFTLFPRALSDAADEGLEVTNEFILDKLQ</sequence>
<evidence type="ECO:0000313" key="4">
    <source>
        <dbReference type="Proteomes" id="UP000799776"/>
    </source>
</evidence>
<dbReference type="SUPFAM" id="SSF53474">
    <property type="entry name" value="alpha/beta-Hydrolases"/>
    <property type="match status" value="1"/>
</dbReference>
<dbReference type="EMBL" id="ML978722">
    <property type="protein sequence ID" value="KAF2086994.1"/>
    <property type="molecule type" value="Genomic_DNA"/>
</dbReference>
<dbReference type="OrthoDB" id="408631at2759"/>
<evidence type="ECO:0000256" key="1">
    <source>
        <dbReference type="ARBA" id="ARBA00022801"/>
    </source>
</evidence>
<dbReference type="Gene3D" id="3.40.50.1820">
    <property type="entry name" value="alpha/beta hydrolase"/>
    <property type="match status" value="1"/>
</dbReference>
<proteinExistence type="predicted"/>
<comment type="caution">
    <text evidence="3">The sequence shown here is derived from an EMBL/GenBank/DDBJ whole genome shotgun (WGS) entry which is preliminary data.</text>
</comment>
<keyword evidence="4" id="KW-1185">Reference proteome</keyword>
<dbReference type="InterPro" id="IPR050300">
    <property type="entry name" value="GDXG_lipolytic_enzyme"/>
</dbReference>